<evidence type="ECO:0000313" key="2">
    <source>
        <dbReference type="Proteomes" id="UP000789831"/>
    </source>
</evidence>
<feature type="non-terminal residue" evidence="1">
    <location>
        <position position="49"/>
    </location>
</feature>
<organism evidence="1 2">
    <name type="scientific">Ambispora gerdemannii</name>
    <dbReference type="NCBI Taxonomy" id="144530"/>
    <lineage>
        <taxon>Eukaryota</taxon>
        <taxon>Fungi</taxon>
        <taxon>Fungi incertae sedis</taxon>
        <taxon>Mucoromycota</taxon>
        <taxon>Glomeromycotina</taxon>
        <taxon>Glomeromycetes</taxon>
        <taxon>Archaeosporales</taxon>
        <taxon>Ambisporaceae</taxon>
        <taxon>Ambispora</taxon>
    </lineage>
</organism>
<name>A0A9N9EHK1_9GLOM</name>
<sequence length="49" mass="5681">TSIKSNHQKELLPLKEIKEQIYNEITTISINEHLENESVECEISLAEIE</sequence>
<dbReference type="Proteomes" id="UP000789831">
    <property type="component" value="Unassembled WGS sequence"/>
</dbReference>
<gene>
    <name evidence="1" type="ORF">AGERDE_LOCUS12439</name>
</gene>
<keyword evidence="2" id="KW-1185">Reference proteome</keyword>
<evidence type="ECO:0000313" key="1">
    <source>
        <dbReference type="EMBL" id="CAG8675369.1"/>
    </source>
</evidence>
<dbReference type="AlphaFoldDB" id="A0A9N9EHK1"/>
<protein>
    <submittedName>
        <fullName evidence="1">9458_t:CDS:1</fullName>
    </submittedName>
</protein>
<proteinExistence type="predicted"/>
<accession>A0A9N9EHK1</accession>
<reference evidence="1" key="1">
    <citation type="submission" date="2021-06" db="EMBL/GenBank/DDBJ databases">
        <authorList>
            <person name="Kallberg Y."/>
            <person name="Tangrot J."/>
            <person name="Rosling A."/>
        </authorList>
    </citation>
    <scope>NUCLEOTIDE SEQUENCE</scope>
    <source>
        <strain evidence="1">MT106</strain>
    </source>
</reference>
<feature type="non-terminal residue" evidence="1">
    <location>
        <position position="1"/>
    </location>
</feature>
<dbReference type="EMBL" id="CAJVPL010008728">
    <property type="protein sequence ID" value="CAG8675369.1"/>
    <property type="molecule type" value="Genomic_DNA"/>
</dbReference>
<comment type="caution">
    <text evidence="1">The sequence shown here is derived from an EMBL/GenBank/DDBJ whole genome shotgun (WGS) entry which is preliminary data.</text>
</comment>